<feature type="domain" description="Reverse transcriptase" evidence="3">
    <location>
        <begin position="1"/>
        <end position="291"/>
    </location>
</feature>
<dbReference type="EMBL" id="BMAT01011964">
    <property type="protein sequence ID" value="GFR82916.1"/>
    <property type="molecule type" value="Genomic_DNA"/>
</dbReference>
<dbReference type="PANTHER" id="PTHR33332">
    <property type="entry name" value="REVERSE TRANSCRIPTASE DOMAIN-CONTAINING PROTEIN"/>
    <property type="match status" value="1"/>
</dbReference>
<proteinExistence type="predicted"/>
<dbReference type="GO" id="GO:0003964">
    <property type="term" value="F:RNA-directed DNA polymerase activity"/>
    <property type="evidence" value="ECO:0007669"/>
    <property type="project" value="UniProtKB-KW"/>
</dbReference>
<dbReference type="InterPro" id="IPR001895">
    <property type="entry name" value="RASGEF_cat_dom"/>
</dbReference>
<comment type="caution">
    <text evidence="4">The sequence shown here is derived from an EMBL/GenBank/DDBJ whole genome shotgun (WGS) entry which is preliminary data.</text>
</comment>
<dbReference type="PROSITE" id="PS50009">
    <property type="entry name" value="RASGEF_CAT"/>
    <property type="match status" value="1"/>
</dbReference>
<name>A0AAV4GCF0_9GAST</name>
<dbReference type="PROSITE" id="PS50878">
    <property type="entry name" value="RT_POL"/>
    <property type="match status" value="1"/>
</dbReference>
<keyword evidence="4" id="KW-0808">Transferase</keyword>
<feature type="domain" description="Ras-GEF" evidence="2">
    <location>
        <begin position="34"/>
        <end position="291"/>
    </location>
</feature>
<evidence type="ECO:0000313" key="5">
    <source>
        <dbReference type="Proteomes" id="UP000762676"/>
    </source>
</evidence>
<keyword evidence="4" id="KW-0695">RNA-directed DNA polymerase</keyword>
<keyword evidence="4" id="KW-0548">Nucleotidyltransferase</keyword>
<accession>A0AAV4GCF0</accession>
<dbReference type="SUPFAM" id="SSF48366">
    <property type="entry name" value="Ras GEF"/>
    <property type="match status" value="1"/>
</dbReference>
<dbReference type="GO" id="GO:0005085">
    <property type="term" value="F:guanyl-nucleotide exchange factor activity"/>
    <property type="evidence" value="ECO:0007669"/>
    <property type="project" value="UniProtKB-KW"/>
</dbReference>
<dbReference type="InterPro" id="IPR043502">
    <property type="entry name" value="DNA/RNA_pol_sf"/>
</dbReference>
<dbReference type="AlphaFoldDB" id="A0AAV4GCF0"/>
<dbReference type="SMART" id="SM00147">
    <property type="entry name" value="RasGEF"/>
    <property type="match status" value="1"/>
</dbReference>
<dbReference type="InterPro" id="IPR000477">
    <property type="entry name" value="RT_dom"/>
</dbReference>
<protein>
    <submittedName>
        <fullName evidence="4">Reverse transcriptase-like protein</fullName>
    </submittedName>
</protein>
<organism evidence="4 5">
    <name type="scientific">Elysia marginata</name>
    <dbReference type="NCBI Taxonomy" id="1093978"/>
    <lineage>
        <taxon>Eukaryota</taxon>
        <taxon>Metazoa</taxon>
        <taxon>Spiralia</taxon>
        <taxon>Lophotrochozoa</taxon>
        <taxon>Mollusca</taxon>
        <taxon>Gastropoda</taxon>
        <taxon>Heterobranchia</taxon>
        <taxon>Euthyneura</taxon>
        <taxon>Panpulmonata</taxon>
        <taxon>Sacoglossa</taxon>
        <taxon>Placobranchoidea</taxon>
        <taxon>Plakobranchidae</taxon>
        <taxon>Elysia</taxon>
    </lineage>
</organism>
<dbReference type="Gene3D" id="1.10.840.10">
    <property type="entry name" value="Ras guanine-nucleotide exchange factors catalytic domain"/>
    <property type="match status" value="1"/>
</dbReference>
<dbReference type="Pfam" id="PF00617">
    <property type="entry name" value="RasGEF"/>
    <property type="match status" value="1"/>
</dbReference>
<dbReference type="Proteomes" id="UP000762676">
    <property type="component" value="Unassembled WGS sequence"/>
</dbReference>
<dbReference type="GO" id="GO:0007264">
    <property type="term" value="P:small GTPase-mediated signal transduction"/>
    <property type="evidence" value="ECO:0007669"/>
    <property type="project" value="InterPro"/>
</dbReference>
<evidence type="ECO:0000313" key="4">
    <source>
        <dbReference type="EMBL" id="GFR82916.1"/>
    </source>
</evidence>
<keyword evidence="5" id="KW-1185">Reference proteome</keyword>
<evidence type="ECO:0000259" key="3">
    <source>
        <dbReference type="PROSITE" id="PS50878"/>
    </source>
</evidence>
<sequence length="291" mass="33105">MIGYQRRQLTPRPELEPTNRYKDELDMLRGLLHFPEEVALHLTTTERKLFASVPSQHYVRHVTMELSRPLLQNREVPTLEDLIQRFNEVSSWVTQLIVTQATHDDRKAVLSCILRLAVYCWVLGNFNSAVEILCGLRKDHSTETAVLRVFNDLLVEADLGKVSVLCLLDLSAAFDSLDHNIMLTRLEKSFGIKHTVLQWFQSYRKDREQTVVVDGVKSAGNVLKYGVPQGSVLGPVLFTIYTQPLARVLNNFGLKYHFYADDSQIYGSCQPENISDLINTIELCVSSKKPG</sequence>
<gene>
    <name evidence="4" type="ORF">ElyMa_005963600</name>
</gene>
<dbReference type="SUPFAM" id="SSF56672">
    <property type="entry name" value="DNA/RNA polymerases"/>
    <property type="match status" value="1"/>
</dbReference>
<keyword evidence="1" id="KW-0344">Guanine-nucleotide releasing factor</keyword>
<dbReference type="InterPro" id="IPR023578">
    <property type="entry name" value="Ras_GEF_dom_sf"/>
</dbReference>
<evidence type="ECO:0000259" key="2">
    <source>
        <dbReference type="PROSITE" id="PS50009"/>
    </source>
</evidence>
<reference evidence="4 5" key="1">
    <citation type="journal article" date="2021" name="Elife">
        <title>Chloroplast acquisition without the gene transfer in kleptoplastic sea slugs, Plakobranchus ocellatus.</title>
        <authorList>
            <person name="Maeda T."/>
            <person name="Takahashi S."/>
            <person name="Yoshida T."/>
            <person name="Shimamura S."/>
            <person name="Takaki Y."/>
            <person name="Nagai Y."/>
            <person name="Toyoda A."/>
            <person name="Suzuki Y."/>
            <person name="Arimoto A."/>
            <person name="Ishii H."/>
            <person name="Satoh N."/>
            <person name="Nishiyama T."/>
            <person name="Hasebe M."/>
            <person name="Maruyama T."/>
            <person name="Minagawa J."/>
            <person name="Obokata J."/>
            <person name="Shigenobu S."/>
        </authorList>
    </citation>
    <scope>NUCLEOTIDE SEQUENCE [LARGE SCALE GENOMIC DNA]</scope>
</reference>
<dbReference type="InterPro" id="IPR036964">
    <property type="entry name" value="RASGEF_cat_dom_sf"/>
</dbReference>
<evidence type="ECO:0000256" key="1">
    <source>
        <dbReference type="PROSITE-ProRule" id="PRU00168"/>
    </source>
</evidence>